<reference evidence="1" key="1">
    <citation type="submission" date="2022-05" db="EMBL/GenBank/DDBJ databases">
        <title>Comparative Genomics of Spacecraft Associated Microbes.</title>
        <authorList>
            <person name="Tran M.T."/>
            <person name="Wright A."/>
            <person name="Seuylemezian A."/>
            <person name="Eisen J."/>
            <person name="Coil D."/>
        </authorList>
    </citation>
    <scope>NUCLEOTIDE SEQUENCE</scope>
    <source>
        <strain evidence="1">214.1.1</strain>
    </source>
</reference>
<dbReference type="GO" id="GO:0006808">
    <property type="term" value="P:regulation of nitrogen utilization"/>
    <property type="evidence" value="ECO:0007669"/>
    <property type="project" value="InterPro"/>
</dbReference>
<comment type="caution">
    <text evidence="1">The sequence shown here is derived from an EMBL/GenBank/DDBJ whole genome shotgun (WGS) entry which is preliminary data.</text>
</comment>
<dbReference type="PROSITE" id="PS51343">
    <property type="entry name" value="PII_GLNB_DOM"/>
    <property type="match status" value="2"/>
</dbReference>
<dbReference type="Pfam" id="PF00543">
    <property type="entry name" value="P-II"/>
    <property type="match status" value="2"/>
</dbReference>
<keyword evidence="2" id="KW-1185">Reference proteome</keyword>
<protein>
    <submittedName>
        <fullName evidence="1">P-II family nitrogen regulator</fullName>
    </submittedName>
</protein>
<evidence type="ECO:0000313" key="2">
    <source>
        <dbReference type="Proteomes" id="UP001139179"/>
    </source>
</evidence>
<dbReference type="InterPro" id="IPR011322">
    <property type="entry name" value="N-reg_PII-like_a/b"/>
</dbReference>
<sequence>MNGKAGIKMKPSQAHKLLLTIVKKSEAKLVVRAAKEAGARGATVLLAKGSGIHEKKSFLGIPLSYEKEVVLTIAPGQVMKKIANSVTEKVQLNQSGKGIGMVINLENVLGIVTLAPGSKVEKRDEEEQIMSDPAKKFDLIVTIVNRGDASKVVDASLAAGAEGATVLSGRGSGIHEKAKLFNIQIEPEKEIVLTLIHHQLTKHVAEAIETGVELNQSGKGIAFILDVERVIGINHLIEEIRQEEQTNREKE</sequence>
<dbReference type="AlphaFoldDB" id="A0A9X2INT2"/>
<dbReference type="GO" id="GO:0030234">
    <property type="term" value="F:enzyme regulator activity"/>
    <property type="evidence" value="ECO:0007669"/>
    <property type="project" value="InterPro"/>
</dbReference>
<dbReference type="SUPFAM" id="SSF54913">
    <property type="entry name" value="GlnB-like"/>
    <property type="match status" value="2"/>
</dbReference>
<dbReference type="InterPro" id="IPR015867">
    <property type="entry name" value="N-reg_PII/ATP_PRibTrfase_C"/>
</dbReference>
<proteinExistence type="predicted"/>
<dbReference type="InterPro" id="IPR002187">
    <property type="entry name" value="N-reg_PII"/>
</dbReference>
<name>A0A9X2INT2_9BACI</name>
<dbReference type="Proteomes" id="UP001139179">
    <property type="component" value="Unassembled WGS sequence"/>
</dbReference>
<gene>
    <name evidence="1" type="ORF">M3202_06385</name>
</gene>
<organism evidence="1 2">
    <name type="scientific">Halalkalibacter oceani</name>
    <dbReference type="NCBI Taxonomy" id="1653776"/>
    <lineage>
        <taxon>Bacteria</taxon>
        <taxon>Bacillati</taxon>
        <taxon>Bacillota</taxon>
        <taxon>Bacilli</taxon>
        <taxon>Bacillales</taxon>
        <taxon>Bacillaceae</taxon>
        <taxon>Halalkalibacter</taxon>
    </lineage>
</organism>
<dbReference type="Gene3D" id="3.30.70.120">
    <property type="match status" value="2"/>
</dbReference>
<dbReference type="EMBL" id="JAMBOL010000003">
    <property type="protein sequence ID" value="MCM3713707.1"/>
    <property type="molecule type" value="Genomic_DNA"/>
</dbReference>
<accession>A0A9X2INT2</accession>
<dbReference type="SMART" id="SM00938">
    <property type="entry name" value="P-II"/>
    <property type="match status" value="1"/>
</dbReference>
<dbReference type="RefSeq" id="WP_251222501.1">
    <property type="nucleotide sequence ID" value="NZ_JAMBOL010000003.1"/>
</dbReference>
<evidence type="ECO:0000313" key="1">
    <source>
        <dbReference type="EMBL" id="MCM3713707.1"/>
    </source>
</evidence>